<reference evidence="1 2" key="3">
    <citation type="journal article" date="2010" name="BMC Genomics">
        <title>Transcriptome sequencing and comparative analysis of cucumber flowers with different sex types.</title>
        <authorList>
            <person name="Guo S."/>
            <person name="Zheng Y."/>
            <person name="Joung J.G."/>
            <person name="Liu S."/>
            <person name="Zhang Z."/>
            <person name="Crasta O.R."/>
            <person name="Sobral B.W."/>
            <person name="Xu Y."/>
            <person name="Huang S."/>
            <person name="Fei Z."/>
        </authorList>
    </citation>
    <scope>NUCLEOTIDE SEQUENCE [LARGE SCALE GENOMIC DNA]</scope>
    <source>
        <strain evidence="2">cv. 9930</strain>
    </source>
</reference>
<sequence>MNEFPSSNLVSPGIDLASWISISTCLPALFSKFKPRERELESKSLEVDEPFGSKCIIEASTLLDSNSRLRSSFLSLLCLFFCNCLNLSCNSAMEVPTMVGSLLCLPIGEYTQGEFKLQLLIVCEVYIVMEINVYL</sequence>
<accession>A0A0A0K3U6</accession>
<reference evidence="1 2" key="1">
    <citation type="journal article" date="2009" name="Nat. Genet.">
        <title>The genome of the cucumber, Cucumis sativus L.</title>
        <authorList>
            <person name="Huang S."/>
            <person name="Li R."/>
            <person name="Zhang Z."/>
            <person name="Li L."/>
            <person name="Gu X."/>
            <person name="Fan W."/>
            <person name="Lucas W.J."/>
            <person name="Wang X."/>
            <person name="Xie B."/>
            <person name="Ni P."/>
            <person name="Ren Y."/>
            <person name="Zhu H."/>
            <person name="Li J."/>
            <person name="Lin K."/>
            <person name="Jin W."/>
            <person name="Fei Z."/>
            <person name="Li G."/>
            <person name="Staub J."/>
            <person name="Kilian A."/>
            <person name="van der Vossen E.A."/>
            <person name="Wu Y."/>
            <person name="Guo J."/>
            <person name="He J."/>
            <person name="Jia Z."/>
            <person name="Ren Y."/>
            <person name="Tian G."/>
            <person name="Lu Y."/>
            <person name="Ruan J."/>
            <person name="Qian W."/>
            <person name="Wang M."/>
            <person name="Huang Q."/>
            <person name="Li B."/>
            <person name="Xuan Z."/>
            <person name="Cao J."/>
            <person name="Asan"/>
            <person name="Wu Z."/>
            <person name="Zhang J."/>
            <person name="Cai Q."/>
            <person name="Bai Y."/>
            <person name="Zhao B."/>
            <person name="Han Y."/>
            <person name="Li Y."/>
            <person name="Li X."/>
            <person name="Wang S."/>
            <person name="Shi Q."/>
            <person name="Liu S."/>
            <person name="Cho W.K."/>
            <person name="Kim J.Y."/>
            <person name="Xu Y."/>
            <person name="Heller-Uszynska K."/>
            <person name="Miao H."/>
            <person name="Cheng Z."/>
            <person name="Zhang S."/>
            <person name="Wu J."/>
            <person name="Yang Y."/>
            <person name="Kang H."/>
            <person name="Li M."/>
            <person name="Liang H."/>
            <person name="Ren X."/>
            <person name="Shi Z."/>
            <person name="Wen M."/>
            <person name="Jian M."/>
            <person name="Yang H."/>
            <person name="Zhang G."/>
            <person name="Yang Z."/>
            <person name="Chen R."/>
            <person name="Liu S."/>
            <person name="Li J."/>
            <person name="Ma L."/>
            <person name="Liu H."/>
            <person name="Zhou Y."/>
            <person name="Zhao J."/>
            <person name="Fang X."/>
            <person name="Li G."/>
            <person name="Fang L."/>
            <person name="Li Y."/>
            <person name="Liu D."/>
            <person name="Zheng H."/>
            <person name="Zhang Y."/>
            <person name="Qin N."/>
            <person name="Li Z."/>
            <person name="Yang G."/>
            <person name="Yang S."/>
            <person name="Bolund L."/>
            <person name="Kristiansen K."/>
            <person name="Zheng H."/>
            <person name="Li S."/>
            <person name="Zhang X."/>
            <person name="Yang H."/>
            <person name="Wang J."/>
            <person name="Sun R."/>
            <person name="Zhang B."/>
            <person name="Jiang S."/>
            <person name="Wang J."/>
            <person name="Du Y."/>
            <person name="Li S."/>
        </authorList>
    </citation>
    <scope>NUCLEOTIDE SEQUENCE [LARGE SCALE GENOMIC DNA]</scope>
    <source>
        <strain evidence="2">cv. 9930</strain>
    </source>
</reference>
<evidence type="ECO:0000313" key="1">
    <source>
        <dbReference type="EMBL" id="KGN44370.1"/>
    </source>
</evidence>
<keyword evidence="2" id="KW-1185">Reference proteome</keyword>
<dbReference type="Proteomes" id="UP000029981">
    <property type="component" value="Chromosome 7"/>
</dbReference>
<protein>
    <submittedName>
        <fullName evidence="1">Uncharacterized protein</fullName>
    </submittedName>
</protein>
<gene>
    <name evidence="1" type="ORF">Csa_7G272120</name>
</gene>
<organism evidence="1 2">
    <name type="scientific">Cucumis sativus</name>
    <name type="common">Cucumber</name>
    <dbReference type="NCBI Taxonomy" id="3659"/>
    <lineage>
        <taxon>Eukaryota</taxon>
        <taxon>Viridiplantae</taxon>
        <taxon>Streptophyta</taxon>
        <taxon>Embryophyta</taxon>
        <taxon>Tracheophyta</taxon>
        <taxon>Spermatophyta</taxon>
        <taxon>Magnoliopsida</taxon>
        <taxon>eudicotyledons</taxon>
        <taxon>Gunneridae</taxon>
        <taxon>Pentapetalae</taxon>
        <taxon>rosids</taxon>
        <taxon>fabids</taxon>
        <taxon>Cucurbitales</taxon>
        <taxon>Cucurbitaceae</taxon>
        <taxon>Benincaseae</taxon>
        <taxon>Cucumis</taxon>
    </lineage>
</organism>
<evidence type="ECO:0000313" key="2">
    <source>
        <dbReference type="Proteomes" id="UP000029981"/>
    </source>
</evidence>
<reference evidence="1 2" key="4">
    <citation type="journal article" date="2011" name="BMC Genomics">
        <title>RNA-Seq improves annotation of protein-coding genes in the cucumber genome.</title>
        <authorList>
            <person name="Li Z."/>
            <person name="Zhang Z."/>
            <person name="Yan P."/>
            <person name="Huang S."/>
            <person name="Fei Z."/>
            <person name="Lin K."/>
        </authorList>
    </citation>
    <scope>NUCLEOTIDE SEQUENCE [LARGE SCALE GENOMIC DNA]</scope>
    <source>
        <strain evidence="2">cv. 9930</strain>
    </source>
</reference>
<dbReference type="AlphaFoldDB" id="A0A0A0K3U6"/>
<name>A0A0A0K3U6_CUCSA</name>
<proteinExistence type="predicted"/>
<dbReference type="Gramene" id="KGN44370">
    <property type="protein sequence ID" value="KGN44370"/>
    <property type="gene ID" value="Csa_7G272120"/>
</dbReference>
<dbReference type="EMBL" id="CM002928">
    <property type="protein sequence ID" value="KGN44370.1"/>
    <property type="molecule type" value="Genomic_DNA"/>
</dbReference>
<reference evidence="1 2" key="2">
    <citation type="journal article" date="2009" name="PLoS ONE">
        <title>An integrated genetic and cytogenetic map of the cucumber genome.</title>
        <authorList>
            <person name="Ren Y."/>
            <person name="Zhang Z."/>
            <person name="Liu J."/>
            <person name="Staub J.E."/>
            <person name="Han Y."/>
            <person name="Cheng Z."/>
            <person name="Li X."/>
            <person name="Lu J."/>
            <person name="Miao H."/>
            <person name="Kang H."/>
            <person name="Xie B."/>
            <person name="Gu X."/>
            <person name="Wang X."/>
            <person name="Du Y."/>
            <person name="Jin W."/>
            <person name="Huang S."/>
        </authorList>
    </citation>
    <scope>NUCLEOTIDE SEQUENCE [LARGE SCALE GENOMIC DNA]</scope>
    <source>
        <strain evidence="2">cv. 9930</strain>
    </source>
</reference>